<evidence type="ECO:0000259" key="2">
    <source>
        <dbReference type="Pfam" id="PF00144"/>
    </source>
</evidence>
<dbReference type="PANTHER" id="PTHR43283">
    <property type="entry name" value="BETA-LACTAMASE-RELATED"/>
    <property type="match status" value="1"/>
</dbReference>
<proteinExistence type="predicted"/>
<dbReference type="PANTHER" id="PTHR43283:SF11">
    <property type="entry name" value="BETA-LACTAMASE-RELATED DOMAIN-CONTAINING PROTEIN"/>
    <property type="match status" value="1"/>
</dbReference>
<organism evidence="3 4">
    <name type="scientific">Pleurostoma richardsiae</name>
    <dbReference type="NCBI Taxonomy" id="41990"/>
    <lineage>
        <taxon>Eukaryota</taxon>
        <taxon>Fungi</taxon>
        <taxon>Dikarya</taxon>
        <taxon>Ascomycota</taxon>
        <taxon>Pezizomycotina</taxon>
        <taxon>Sordariomycetes</taxon>
        <taxon>Sordariomycetidae</taxon>
        <taxon>Calosphaeriales</taxon>
        <taxon>Pleurostomataceae</taxon>
        <taxon>Pleurostoma</taxon>
    </lineage>
</organism>
<reference evidence="3" key="1">
    <citation type="submission" date="2022-07" db="EMBL/GenBank/DDBJ databases">
        <title>Fungi with potential for degradation of polypropylene.</title>
        <authorList>
            <person name="Gostincar C."/>
        </authorList>
    </citation>
    <scope>NUCLEOTIDE SEQUENCE</scope>
    <source>
        <strain evidence="3">EXF-13308</strain>
    </source>
</reference>
<dbReference type="EMBL" id="JANBVO010000007">
    <property type="protein sequence ID" value="KAJ9150901.1"/>
    <property type="molecule type" value="Genomic_DNA"/>
</dbReference>
<dbReference type="GO" id="GO:0016787">
    <property type="term" value="F:hydrolase activity"/>
    <property type="evidence" value="ECO:0007669"/>
    <property type="project" value="UniProtKB-KW"/>
</dbReference>
<sequence length="401" mass="43954">MLARPLEDMVANLTAYTKPGDYGSHNYHQLTPIEPGGVTLVARNSVIVSEFAFGKRNLYASVNGTNATYLSDRLQEDATVDTIYDMASLTKLFTTVAVLVQIDRRKIQLDATVATYLPAFGVNGKATVTILQLLTHTSGLQPDPSPGLYDPIYETYEERVEAVLNQTLQNEPGTAYVYSDLNFMTLMLVLESVTNLPLDALIYEYTIPLGMTSTFFNRGNIEGPIFPFYRRMAAEEFQIAVLGPAEPQRPQPVRGTVHDENAWALGGVSGHAGLFSTVGDTAKFCQMILNNGTYGGIRILSPAAVDLIFTNFNARFPGDDHGAGFELNQYYTAGPMANPLAASHTGYTGTTLVIDRASDTLFLHFSNRVHPSREWSSNNIVREAVGYWVAKALGRDVAFPL</sequence>
<feature type="domain" description="Beta-lactamase-related" evidence="2">
    <location>
        <begin position="73"/>
        <end position="382"/>
    </location>
</feature>
<comment type="caution">
    <text evidence="3">The sequence shown here is derived from an EMBL/GenBank/DDBJ whole genome shotgun (WGS) entry which is preliminary data.</text>
</comment>
<dbReference type="InterPro" id="IPR012338">
    <property type="entry name" value="Beta-lactam/transpept-like"/>
</dbReference>
<evidence type="ECO:0000256" key="1">
    <source>
        <dbReference type="ARBA" id="ARBA00022801"/>
    </source>
</evidence>
<accession>A0AA38VTX7</accession>
<protein>
    <submittedName>
        <fullName evidence="3">Beta-lactamase</fullName>
    </submittedName>
</protein>
<evidence type="ECO:0000313" key="4">
    <source>
        <dbReference type="Proteomes" id="UP001174694"/>
    </source>
</evidence>
<dbReference type="Proteomes" id="UP001174694">
    <property type="component" value="Unassembled WGS sequence"/>
</dbReference>
<dbReference type="Pfam" id="PF00144">
    <property type="entry name" value="Beta-lactamase"/>
    <property type="match status" value="1"/>
</dbReference>
<dbReference type="InterPro" id="IPR050789">
    <property type="entry name" value="Diverse_Enzym_Activities"/>
</dbReference>
<dbReference type="Gene3D" id="3.40.710.10">
    <property type="entry name" value="DD-peptidase/beta-lactamase superfamily"/>
    <property type="match status" value="1"/>
</dbReference>
<name>A0AA38VTX7_9PEZI</name>
<keyword evidence="4" id="KW-1185">Reference proteome</keyword>
<dbReference type="AlphaFoldDB" id="A0AA38VTX7"/>
<gene>
    <name evidence="3" type="ORF">NKR23_g3336</name>
</gene>
<keyword evidence="1" id="KW-0378">Hydrolase</keyword>
<dbReference type="SUPFAM" id="SSF56601">
    <property type="entry name" value="beta-lactamase/transpeptidase-like"/>
    <property type="match status" value="1"/>
</dbReference>
<evidence type="ECO:0000313" key="3">
    <source>
        <dbReference type="EMBL" id="KAJ9150901.1"/>
    </source>
</evidence>
<dbReference type="InterPro" id="IPR001466">
    <property type="entry name" value="Beta-lactam-related"/>
</dbReference>